<feature type="region of interest" description="Disordered" evidence="1">
    <location>
        <begin position="1"/>
        <end position="65"/>
    </location>
</feature>
<evidence type="ECO:0000313" key="2">
    <source>
        <dbReference type="EMBL" id="KAL2065801.1"/>
    </source>
</evidence>
<dbReference type="EMBL" id="JAZHXI010000012">
    <property type="protein sequence ID" value="KAL2065801.1"/>
    <property type="molecule type" value="Genomic_DNA"/>
</dbReference>
<comment type="caution">
    <text evidence="2">The sequence shown here is derived from an EMBL/GenBank/DDBJ whole genome shotgun (WGS) entry which is preliminary data.</text>
</comment>
<organism evidence="2 3">
    <name type="scientific">Oculimacula yallundae</name>
    <dbReference type="NCBI Taxonomy" id="86028"/>
    <lineage>
        <taxon>Eukaryota</taxon>
        <taxon>Fungi</taxon>
        <taxon>Dikarya</taxon>
        <taxon>Ascomycota</taxon>
        <taxon>Pezizomycotina</taxon>
        <taxon>Leotiomycetes</taxon>
        <taxon>Helotiales</taxon>
        <taxon>Ploettnerulaceae</taxon>
        <taxon>Oculimacula</taxon>
    </lineage>
</organism>
<proteinExistence type="predicted"/>
<name>A0ABR4C789_9HELO</name>
<gene>
    <name evidence="2" type="ORF">VTL71DRAFT_3471</name>
</gene>
<reference evidence="2 3" key="1">
    <citation type="journal article" date="2024" name="Commun. Biol.">
        <title>Comparative genomic analysis of thermophilic fungi reveals convergent evolutionary adaptations and gene losses.</title>
        <authorList>
            <person name="Steindorff A.S."/>
            <person name="Aguilar-Pontes M.V."/>
            <person name="Robinson A.J."/>
            <person name="Andreopoulos B."/>
            <person name="LaButti K."/>
            <person name="Kuo A."/>
            <person name="Mondo S."/>
            <person name="Riley R."/>
            <person name="Otillar R."/>
            <person name="Haridas S."/>
            <person name="Lipzen A."/>
            <person name="Grimwood J."/>
            <person name="Schmutz J."/>
            <person name="Clum A."/>
            <person name="Reid I.D."/>
            <person name="Moisan M.C."/>
            <person name="Butler G."/>
            <person name="Nguyen T.T.M."/>
            <person name="Dewar K."/>
            <person name="Conant G."/>
            <person name="Drula E."/>
            <person name="Henrissat B."/>
            <person name="Hansel C."/>
            <person name="Singer S."/>
            <person name="Hutchinson M.I."/>
            <person name="de Vries R.P."/>
            <person name="Natvig D.O."/>
            <person name="Powell A.J."/>
            <person name="Tsang A."/>
            <person name="Grigoriev I.V."/>
        </authorList>
    </citation>
    <scope>NUCLEOTIDE SEQUENCE [LARGE SCALE GENOMIC DNA]</scope>
    <source>
        <strain evidence="2 3">CBS 494.80</strain>
    </source>
</reference>
<evidence type="ECO:0000313" key="3">
    <source>
        <dbReference type="Proteomes" id="UP001595075"/>
    </source>
</evidence>
<protein>
    <submittedName>
        <fullName evidence="2">Uncharacterized protein</fullName>
    </submittedName>
</protein>
<dbReference type="Proteomes" id="UP001595075">
    <property type="component" value="Unassembled WGS sequence"/>
</dbReference>
<sequence>MPEATFSDIPEGAEFEEYDNFEEMPTPKTAQPGPSSTATKAKSVMPNALFKDDARAPRAKSVMPSAMFKDDARTPRAKSVMPSALFRDARTPKAKSVMPSRLFSEADFKQVFTTKTDKMMSQRQTQFKTLPPKEQEKQLKWAQDKIEDMAPCPDSYKWERCDQGEWGGMVCCKGTHAMLDMHFPEGQGAIIILAKRGNLGNEGAQRCGPWYPHPSIMNCYVPVPGKNVEGVKPYYHPAFFGSEHQIERAKWEYYLENPGEAADMGYKKPKTEPPEEWAFEKNVPELEKN</sequence>
<feature type="compositionally biased region" description="Acidic residues" evidence="1">
    <location>
        <begin position="11"/>
        <end position="22"/>
    </location>
</feature>
<evidence type="ECO:0000256" key="1">
    <source>
        <dbReference type="SAM" id="MobiDB-lite"/>
    </source>
</evidence>
<feature type="compositionally biased region" description="Basic and acidic residues" evidence="1">
    <location>
        <begin position="265"/>
        <end position="289"/>
    </location>
</feature>
<accession>A0ABR4C789</accession>
<feature type="region of interest" description="Disordered" evidence="1">
    <location>
        <begin position="264"/>
        <end position="289"/>
    </location>
</feature>
<keyword evidence="3" id="KW-1185">Reference proteome</keyword>
<feature type="compositionally biased region" description="Polar residues" evidence="1">
    <location>
        <begin position="28"/>
        <end position="40"/>
    </location>
</feature>